<dbReference type="Pfam" id="PF13976">
    <property type="entry name" value="gag_pre-integrs"/>
    <property type="match status" value="1"/>
</dbReference>
<proteinExistence type="predicted"/>
<keyword evidence="4" id="KW-1185">Reference proteome</keyword>
<accession>A0AA89BBK4</accession>
<sequence>MIVASFFFLLHHQQTHTQALADERHHARIGVQDAFPFGLMDLFATAQTWWVLIGDEVRQGSTITGATATTSSFDIDYDTTKLCYMHFGHISERGVDVLSKQGLLGSKKTGKLDFYEHCVFEKQCRKEELIDARKDHGVRGKVELEVQAPDSLPIIPIDEDDGSHSTEENEEQQDNIVRNRPRREIRPPQKYGYVDMVAYALSVAEDIEVEEPVTYKEAIKSTKSA</sequence>
<gene>
    <name evidence="3" type="ORF">RJ639_041533</name>
</gene>
<protein>
    <recommendedName>
        <fullName evidence="2">GAG-pre-integrase domain-containing protein</fullName>
    </recommendedName>
</protein>
<feature type="domain" description="GAG-pre-integrase" evidence="2">
    <location>
        <begin position="63"/>
        <end position="123"/>
    </location>
</feature>
<evidence type="ECO:0000256" key="1">
    <source>
        <dbReference type="SAM" id="MobiDB-lite"/>
    </source>
</evidence>
<organism evidence="3 4">
    <name type="scientific">Escallonia herrerae</name>
    <dbReference type="NCBI Taxonomy" id="1293975"/>
    <lineage>
        <taxon>Eukaryota</taxon>
        <taxon>Viridiplantae</taxon>
        <taxon>Streptophyta</taxon>
        <taxon>Embryophyta</taxon>
        <taxon>Tracheophyta</taxon>
        <taxon>Spermatophyta</taxon>
        <taxon>Magnoliopsida</taxon>
        <taxon>eudicotyledons</taxon>
        <taxon>Gunneridae</taxon>
        <taxon>Pentapetalae</taxon>
        <taxon>asterids</taxon>
        <taxon>campanulids</taxon>
        <taxon>Escalloniales</taxon>
        <taxon>Escalloniaceae</taxon>
        <taxon>Escallonia</taxon>
    </lineage>
</organism>
<dbReference type="EMBL" id="JAVXUP010000491">
    <property type="protein sequence ID" value="KAK3026686.1"/>
    <property type="molecule type" value="Genomic_DNA"/>
</dbReference>
<reference evidence="3" key="1">
    <citation type="submission" date="2022-12" db="EMBL/GenBank/DDBJ databases">
        <title>Draft genome assemblies for two species of Escallonia (Escalloniales).</title>
        <authorList>
            <person name="Chanderbali A."/>
            <person name="Dervinis C."/>
            <person name="Anghel I."/>
            <person name="Soltis D."/>
            <person name="Soltis P."/>
            <person name="Zapata F."/>
        </authorList>
    </citation>
    <scope>NUCLEOTIDE SEQUENCE</scope>
    <source>
        <strain evidence="3">UCBG64.0493</strain>
        <tissue evidence="3">Leaf</tissue>
    </source>
</reference>
<feature type="region of interest" description="Disordered" evidence="1">
    <location>
        <begin position="153"/>
        <end position="187"/>
    </location>
</feature>
<evidence type="ECO:0000313" key="4">
    <source>
        <dbReference type="Proteomes" id="UP001188597"/>
    </source>
</evidence>
<dbReference type="AlphaFoldDB" id="A0AA89BBK4"/>
<dbReference type="InterPro" id="IPR025724">
    <property type="entry name" value="GAG-pre-integrase_dom"/>
</dbReference>
<comment type="caution">
    <text evidence="3">The sequence shown here is derived from an EMBL/GenBank/DDBJ whole genome shotgun (WGS) entry which is preliminary data.</text>
</comment>
<name>A0AA89BBK4_9ASTE</name>
<evidence type="ECO:0000259" key="2">
    <source>
        <dbReference type="Pfam" id="PF13976"/>
    </source>
</evidence>
<evidence type="ECO:0000313" key="3">
    <source>
        <dbReference type="EMBL" id="KAK3026686.1"/>
    </source>
</evidence>
<dbReference type="Proteomes" id="UP001188597">
    <property type="component" value="Unassembled WGS sequence"/>
</dbReference>